<reference evidence="1 2" key="1">
    <citation type="submission" date="2019-05" db="EMBL/GenBank/DDBJ databases">
        <authorList>
            <person name="Qu J.-H."/>
        </authorList>
    </citation>
    <scope>NUCLEOTIDE SEQUENCE [LARGE SCALE GENOMIC DNA]</scope>
    <source>
        <strain evidence="1 2">NS28</strain>
    </source>
</reference>
<evidence type="ECO:0000313" key="1">
    <source>
        <dbReference type="EMBL" id="KAA6438499.1"/>
    </source>
</evidence>
<dbReference type="Proteomes" id="UP000323994">
    <property type="component" value="Unassembled WGS sequence"/>
</dbReference>
<sequence length="74" mass="8570">MIDIKLYSKSSNLRNVYEFTAYCYKNLQAGAYFRHNGHEYLITSDPVYQEDKETEPSISEANFMAVQIGSYLMA</sequence>
<dbReference type="AlphaFoldDB" id="A0A5M8QQZ2"/>
<dbReference type="EMBL" id="VBSN01000049">
    <property type="protein sequence ID" value="KAA6438499.1"/>
    <property type="molecule type" value="Genomic_DNA"/>
</dbReference>
<dbReference type="RefSeq" id="WP_139013301.1">
    <property type="nucleotide sequence ID" value="NZ_VBSN01000049.1"/>
</dbReference>
<proteinExistence type="predicted"/>
<organism evidence="1 2">
    <name type="scientific">Dyadobacter flavalbus</name>
    <dbReference type="NCBI Taxonomy" id="2579942"/>
    <lineage>
        <taxon>Bacteria</taxon>
        <taxon>Pseudomonadati</taxon>
        <taxon>Bacteroidota</taxon>
        <taxon>Cytophagia</taxon>
        <taxon>Cytophagales</taxon>
        <taxon>Spirosomataceae</taxon>
        <taxon>Dyadobacter</taxon>
    </lineage>
</organism>
<gene>
    <name evidence="1" type="ORF">FEM33_17585</name>
</gene>
<protein>
    <submittedName>
        <fullName evidence="1">Uncharacterized protein</fullName>
    </submittedName>
</protein>
<evidence type="ECO:0000313" key="2">
    <source>
        <dbReference type="Proteomes" id="UP000323994"/>
    </source>
</evidence>
<comment type="caution">
    <text evidence="1">The sequence shown here is derived from an EMBL/GenBank/DDBJ whole genome shotgun (WGS) entry which is preliminary data.</text>
</comment>
<keyword evidence="2" id="KW-1185">Reference proteome</keyword>
<accession>A0A5M8QQZ2</accession>
<name>A0A5M8QQZ2_9BACT</name>